<dbReference type="EMBL" id="JAODUP010000203">
    <property type="protein sequence ID" value="KAK2156863.1"/>
    <property type="molecule type" value="Genomic_DNA"/>
</dbReference>
<proteinExistence type="predicted"/>
<evidence type="ECO:0000313" key="1">
    <source>
        <dbReference type="EMBL" id="KAK2156863.1"/>
    </source>
</evidence>
<reference evidence="1" key="1">
    <citation type="journal article" date="2023" name="Mol. Biol. Evol.">
        <title>Third-Generation Sequencing Reveals the Adaptive Role of the Epigenome in Three Deep-Sea Polychaetes.</title>
        <authorList>
            <person name="Perez M."/>
            <person name="Aroh O."/>
            <person name="Sun Y."/>
            <person name="Lan Y."/>
            <person name="Juniper S.K."/>
            <person name="Young C.R."/>
            <person name="Angers B."/>
            <person name="Qian P.Y."/>
        </authorList>
    </citation>
    <scope>NUCLEOTIDE SEQUENCE</scope>
    <source>
        <strain evidence="1">P08H-3</strain>
    </source>
</reference>
<keyword evidence="2" id="KW-1185">Reference proteome</keyword>
<organism evidence="1 2">
    <name type="scientific">Paralvinella palmiformis</name>
    <dbReference type="NCBI Taxonomy" id="53620"/>
    <lineage>
        <taxon>Eukaryota</taxon>
        <taxon>Metazoa</taxon>
        <taxon>Spiralia</taxon>
        <taxon>Lophotrochozoa</taxon>
        <taxon>Annelida</taxon>
        <taxon>Polychaeta</taxon>
        <taxon>Sedentaria</taxon>
        <taxon>Canalipalpata</taxon>
        <taxon>Terebellida</taxon>
        <taxon>Terebelliformia</taxon>
        <taxon>Alvinellidae</taxon>
        <taxon>Paralvinella</taxon>
    </lineage>
</organism>
<name>A0AAD9N652_9ANNE</name>
<dbReference type="Proteomes" id="UP001208570">
    <property type="component" value="Unassembled WGS sequence"/>
</dbReference>
<evidence type="ECO:0000313" key="2">
    <source>
        <dbReference type="Proteomes" id="UP001208570"/>
    </source>
</evidence>
<sequence>MIQSTYTRKYFRKKRSQCINKYLKREPWMTTGLLTSSINKAKLFNKKLSKPIEPNIAKYKTFNKLYNTTIRYYDEVFNSNKHNIKQTWIELRKLFGKQNDKNICPDFFVINNKKVTD</sequence>
<dbReference type="AlphaFoldDB" id="A0AAD9N652"/>
<accession>A0AAD9N652</accession>
<protein>
    <submittedName>
        <fullName evidence="1">Uncharacterized protein</fullName>
    </submittedName>
</protein>
<gene>
    <name evidence="1" type="ORF">LSH36_203g00062</name>
</gene>
<comment type="caution">
    <text evidence="1">The sequence shown here is derived from an EMBL/GenBank/DDBJ whole genome shotgun (WGS) entry which is preliminary data.</text>
</comment>